<evidence type="ECO:0000256" key="1">
    <source>
        <dbReference type="SAM" id="MobiDB-lite"/>
    </source>
</evidence>
<feature type="region of interest" description="Disordered" evidence="1">
    <location>
        <begin position="24"/>
        <end position="77"/>
    </location>
</feature>
<dbReference type="Proteomes" id="UP001500889">
    <property type="component" value="Chromosome U"/>
</dbReference>
<feature type="signal peptide" evidence="2">
    <location>
        <begin position="1"/>
        <end position="23"/>
    </location>
</feature>
<dbReference type="EMBL" id="AP029264">
    <property type="protein sequence ID" value="BFF93496.1"/>
    <property type="molecule type" value="Genomic_DNA"/>
</dbReference>
<name>A0AAU9FCU2_DROMD</name>
<feature type="compositionally biased region" description="Pro residues" evidence="1">
    <location>
        <begin position="26"/>
        <end position="38"/>
    </location>
</feature>
<accession>A0AAU9FCU2</accession>
<organism evidence="3 4">
    <name type="scientific">Drosophila madeirensis</name>
    <name type="common">Fruit fly</name>
    <dbReference type="NCBI Taxonomy" id="30013"/>
    <lineage>
        <taxon>Eukaryota</taxon>
        <taxon>Metazoa</taxon>
        <taxon>Ecdysozoa</taxon>
        <taxon>Arthropoda</taxon>
        <taxon>Hexapoda</taxon>
        <taxon>Insecta</taxon>
        <taxon>Pterygota</taxon>
        <taxon>Neoptera</taxon>
        <taxon>Endopterygota</taxon>
        <taxon>Diptera</taxon>
        <taxon>Brachycera</taxon>
        <taxon>Muscomorpha</taxon>
        <taxon>Ephydroidea</taxon>
        <taxon>Drosophilidae</taxon>
        <taxon>Drosophila</taxon>
        <taxon>Sophophora</taxon>
    </lineage>
</organism>
<evidence type="ECO:0000313" key="4">
    <source>
        <dbReference type="Proteomes" id="UP001500889"/>
    </source>
</evidence>
<gene>
    <name evidence="3" type="ORF">DMAD_11343</name>
</gene>
<feature type="chain" id="PRO_5043806982" evidence="2">
    <location>
        <begin position="24"/>
        <end position="142"/>
    </location>
</feature>
<dbReference type="AlphaFoldDB" id="A0AAU9FCU2"/>
<reference evidence="3 4" key="1">
    <citation type="submission" date="2024-02" db="EMBL/GenBank/DDBJ databases">
        <title>A chromosome-level genome assembly of Drosophila madeirensis, a fruit fly species endemic to Madeira island.</title>
        <authorList>
            <person name="Tomihara K."/>
            <person name="Llopart A."/>
            <person name="Yamamoto D."/>
        </authorList>
    </citation>
    <scope>NUCLEOTIDE SEQUENCE [LARGE SCALE GENOMIC DNA]</scope>
    <source>
        <strain evidence="3 4">RF1</strain>
    </source>
</reference>
<protein>
    <submittedName>
        <fullName evidence="3">Alpha carbonic anhydrase 8</fullName>
    </submittedName>
</protein>
<evidence type="ECO:0000256" key="2">
    <source>
        <dbReference type="SAM" id="SignalP"/>
    </source>
</evidence>
<sequence>MKLLKFFAFVCVGTFAVLHSVYGAPAPSPAPEPNPAADPKPKADPNRGYGLKTLPEPSKSPVADPSPNPSPVAAPLAAPMMPQPMLLSEKSDANFVALSASPEPAPAPAPAPGPLPVFLDPMGYAGSLDDMAPDGIAEALPA</sequence>
<evidence type="ECO:0000313" key="3">
    <source>
        <dbReference type="EMBL" id="BFF93496.1"/>
    </source>
</evidence>
<proteinExistence type="predicted"/>
<keyword evidence="2" id="KW-0732">Signal</keyword>
<keyword evidence="4" id="KW-1185">Reference proteome</keyword>